<dbReference type="RefSeq" id="WP_166281854.1">
    <property type="nucleotide sequence ID" value="NZ_JAANNP010000005.1"/>
</dbReference>
<dbReference type="InterPro" id="IPR049492">
    <property type="entry name" value="BD-FAE-like_dom"/>
</dbReference>
<dbReference type="SUPFAM" id="SSF53474">
    <property type="entry name" value="alpha/beta-Hydrolases"/>
    <property type="match status" value="1"/>
</dbReference>
<dbReference type="Proteomes" id="UP000800981">
    <property type="component" value="Unassembled WGS sequence"/>
</dbReference>
<evidence type="ECO:0000313" key="3">
    <source>
        <dbReference type="EMBL" id="NHC14372.1"/>
    </source>
</evidence>
<feature type="domain" description="BD-FAE-like" evidence="2">
    <location>
        <begin position="48"/>
        <end position="239"/>
    </location>
</feature>
<comment type="caution">
    <text evidence="3">The sequence shown here is derived from an EMBL/GenBank/DDBJ whole genome shotgun (WGS) entry which is preliminary data.</text>
</comment>
<dbReference type="PANTHER" id="PTHR48081:SF13">
    <property type="entry name" value="ALPHA_BETA HYDROLASE"/>
    <property type="match status" value="1"/>
</dbReference>
<dbReference type="PANTHER" id="PTHR48081">
    <property type="entry name" value="AB HYDROLASE SUPERFAMILY PROTEIN C4A8.06C"/>
    <property type="match status" value="1"/>
</dbReference>
<dbReference type="EMBL" id="JAANNP010000005">
    <property type="protein sequence ID" value="NHC14372.1"/>
    <property type="molecule type" value="Genomic_DNA"/>
</dbReference>
<protein>
    <submittedName>
        <fullName evidence="3">Alpha/beta hydrolase</fullName>
    </submittedName>
</protein>
<dbReference type="Gene3D" id="3.40.50.1820">
    <property type="entry name" value="alpha/beta hydrolase"/>
    <property type="match status" value="1"/>
</dbReference>
<dbReference type="GO" id="GO:0016787">
    <property type="term" value="F:hydrolase activity"/>
    <property type="evidence" value="ECO:0007669"/>
    <property type="project" value="UniProtKB-KW"/>
</dbReference>
<keyword evidence="1 3" id="KW-0378">Hydrolase</keyword>
<proteinExistence type="predicted"/>
<gene>
    <name evidence="3" type="ORF">G9H71_11340</name>
</gene>
<accession>A0ABX0GXS6</accession>
<dbReference type="InterPro" id="IPR029058">
    <property type="entry name" value="AB_hydrolase_fold"/>
</dbReference>
<organism evidence="3 4">
    <name type="scientific">Motilibacter deserti</name>
    <dbReference type="NCBI Taxonomy" id="2714956"/>
    <lineage>
        <taxon>Bacteria</taxon>
        <taxon>Bacillati</taxon>
        <taxon>Actinomycetota</taxon>
        <taxon>Actinomycetes</taxon>
        <taxon>Motilibacterales</taxon>
        <taxon>Motilibacteraceae</taxon>
        <taxon>Motilibacter</taxon>
    </lineage>
</organism>
<evidence type="ECO:0000313" key="4">
    <source>
        <dbReference type="Proteomes" id="UP000800981"/>
    </source>
</evidence>
<dbReference type="InterPro" id="IPR050300">
    <property type="entry name" value="GDXG_lipolytic_enzyme"/>
</dbReference>
<sequence length="287" mass="29309">MTRPDPRAVLTRAAAPPDTVLRYAPGEDGVVDLRAPRRPDGGLLTDAGAPLVIVLHGGFWRSGYDRVSAGVGPLAAALAGHGFAVATPEYRRVGQPGGGWPGTFDDVARAVDAVPALAAAELGAAVDPARVLLLGHSAGGHLAAWYASRPNLPAGSPWFTDAPLPVRGVVSLAGVLDLRLAAALQLGDGATQALLGGEPVEEPDRYAAADPSSLTPPAVPIALLHGEDDVQVPVGLSRAYERAARADGGDARLTVLPGIEHFGLVDPASGAWPSVCSTIESLLNVDQ</sequence>
<evidence type="ECO:0000256" key="1">
    <source>
        <dbReference type="ARBA" id="ARBA00022801"/>
    </source>
</evidence>
<reference evidence="3 4" key="1">
    <citation type="submission" date="2020-03" db="EMBL/GenBank/DDBJ databases">
        <title>Two novel Motilibacter sp.</title>
        <authorList>
            <person name="Liu S."/>
        </authorList>
    </citation>
    <scope>NUCLEOTIDE SEQUENCE [LARGE SCALE GENOMIC DNA]</scope>
    <source>
        <strain evidence="3 4">E257</strain>
    </source>
</reference>
<evidence type="ECO:0000259" key="2">
    <source>
        <dbReference type="Pfam" id="PF20434"/>
    </source>
</evidence>
<keyword evidence="4" id="KW-1185">Reference proteome</keyword>
<name>A0ABX0GXS6_9ACTN</name>
<dbReference type="Pfam" id="PF20434">
    <property type="entry name" value="BD-FAE"/>
    <property type="match status" value="1"/>
</dbReference>